<evidence type="ECO:0000313" key="4">
    <source>
        <dbReference type="Proteomes" id="UP000261755"/>
    </source>
</evidence>
<protein>
    <submittedName>
        <fullName evidence="3">Tail fiber protein</fullName>
    </submittedName>
</protein>
<reference evidence="4" key="1">
    <citation type="submission" date="2018-07" db="EMBL/GenBank/DDBJ databases">
        <authorList>
            <person name="Liu G."/>
            <person name="Sun H."/>
            <person name="Ren H."/>
            <person name="Pan Q."/>
        </authorList>
    </citation>
    <scope>NUCLEOTIDE SEQUENCE [LARGE SCALE GENOMIC DNA]</scope>
</reference>
<comment type="subcellular location">
    <subcellularLocation>
        <location evidence="1">Virion</location>
    </subcellularLocation>
</comment>
<organism evidence="3 4">
    <name type="scientific">Escherichia phage PD38</name>
    <dbReference type="NCBI Taxonomy" id="2316016"/>
    <lineage>
        <taxon>Viruses</taxon>
        <taxon>Duplodnaviria</taxon>
        <taxon>Heunggongvirae</taxon>
        <taxon>Uroviricota</taxon>
        <taxon>Caudoviricetes</taxon>
        <taxon>Schitoviridae</taxon>
        <taxon>Enquatrovirinae</taxon>
        <taxon>Gamaleyavirus</taxon>
        <taxon>Gamaleyavirus Bp4</taxon>
    </lineage>
</organism>
<dbReference type="Gene3D" id="3.30.2020.50">
    <property type="match status" value="1"/>
</dbReference>
<evidence type="ECO:0000313" key="3">
    <source>
        <dbReference type="EMBL" id="AXY81356.1"/>
    </source>
</evidence>
<sequence>MNAHTPFDAKQDWTNPYCQNSSNDPMVDALLGNAYHVVRTVYCNLGNLKLIYDFLNQYGMVLGVQSEAELKALTTKAKYARIYGFSRTGDRQVTDYLYVEGDRTGILPDDTTATGSWITVATSGSTGGGGTSSSEGAYIPWVYSNGSATGGETTINVPDGTVGVPFIIINGDMQYVGRGFEFNADNLSVTLAQPLEEGDEVVFLLTGVPAVPDNPNVNDWVQINWLYNNGAAVGGEQVIAIPYTFQSIPAVYKNGLRLYKGLTTESYTADPDSQRILLTEPLTTNDRLIVQIGGEAQVLEASDHTLQEVARAANVKDSEVILSTDTSQILNGKKVIFDVATQHCYALPTLPSNVYITSVNEGQLTFSPGNITVDLLPLVDSKENIVAVVKDIYSQSTGSVSVGHGSRTVADNLDDIKHSANYPDLQAAIDATNPRDDLLITAGTYPGGYTSGNANLIGVGYGVNFTPGIGKTSLTLSESSRLWQYRHAENFLITGSVDVPQGIGITFGGSPTPNLDGRWNFKHIAFDGLDIGVFKPKGNIGNTYQHCSYLGCNYGHKTESDPNMHVGADTWRDCHFAGINTYGIYLNGSVGGPAPGGGLDGLAIRDCIMEASPGGGIYFKGNGLAPVVPPTISNVWFELVATADTVTVDGVPQAPRQLKLENVPVTVAEGCYFNNIELINSTLVAKNCRFDNASGVYDINVNSGSQIIAHDLIVGGSVGPKVFVESVSDVSFPVANSLDLSLRGTCLKGRIKRLSNGQAMLSESFAGAGPWQFLGTSTVDATSVTDGVLSDTCGQIVVPAGATVMLNVPASLAQYYTLVWGASLKLVSGDVTATLSDSINIGSLYTSTGEWVHTFGVGQLGTAGTVKLTFSSVAGCVLRMSDVFVAQFANKYDAYNFANSRMSIG</sequence>
<dbReference type="EMBL" id="MH669274">
    <property type="protein sequence ID" value="AXY81356.1"/>
    <property type="molecule type" value="Genomic_DNA"/>
</dbReference>
<dbReference type="InterPro" id="IPR011050">
    <property type="entry name" value="Pectin_lyase_fold/virulence"/>
</dbReference>
<keyword evidence="2" id="KW-0946">Virion</keyword>
<dbReference type="GO" id="GO:0051701">
    <property type="term" value="P:biological process involved in interaction with host"/>
    <property type="evidence" value="ECO:0007669"/>
    <property type="project" value="UniProtKB-ARBA"/>
</dbReference>
<proteinExistence type="predicted"/>
<dbReference type="GO" id="GO:0019058">
    <property type="term" value="P:viral life cycle"/>
    <property type="evidence" value="ECO:0007669"/>
    <property type="project" value="UniProtKB-ARBA"/>
</dbReference>
<name>A0A385IET8_9CAUD</name>
<dbReference type="SUPFAM" id="SSF51126">
    <property type="entry name" value="Pectin lyase-like"/>
    <property type="match status" value="1"/>
</dbReference>
<dbReference type="GO" id="GO:0044423">
    <property type="term" value="C:virion component"/>
    <property type="evidence" value="ECO:0007669"/>
    <property type="project" value="UniProtKB-KW"/>
</dbReference>
<evidence type="ECO:0000256" key="1">
    <source>
        <dbReference type="ARBA" id="ARBA00004328"/>
    </source>
</evidence>
<evidence type="ECO:0000256" key="2">
    <source>
        <dbReference type="ARBA" id="ARBA00022844"/>
    </source>
</evidence>
<accession>A0A385IET8</accession>
<dbReference type="Proteomes" id="UP000261755">
    <property type="component" value="Segment"/>
</dbReference>